<dbReference type="GO" id="GO:0016020">
    <property type="term" value="C:membrane"/>
    <property type="evidence" value="ECO:0007669"/>
    <property type="project" value="GOC"/>
</dbReference>
<name>A0AAD7FUT6_9AGAR</name>
<dbReference type="PANTHER" id="PTHR28026:SF9">
    <property type="entry name" value="2-HYDROXY-PALMITIC ACID DIOXYGENASE MPO1"/>
    <property type="match status" value="1"/>
</dbReference>
<evidence type="ECO:0000256" key="1">
    <source>
        <dbReference type="SAM" id="Phobius"/>
    </source>
</evidence>
<dbReference type="EMBL" id="JARKIF010000005">
    <property type="protein sequence ID" value="KAJ7638582.1"/>
    <property type="molecule type" value="Genomic_DNA"/>
</dbReference>
<gene>
    <name evidence="2" type="ORF">FB45DRAFT_903290</name>
</gene>
<feature type="transmembrane region" description="Helical" evidence="1">
    <location>
        <begin position="62"/>
        <end position="82"/>
    </location>
</feature>
<feature type="transmembrane region" description="Helical" evidence="1">
    <location>
        <begin position="24"/>
        <end position="50"/>
    </location>
</feature>
<organism evidence="2 3">
    <name type="scientific">Roridomyces roridus</name>
    <dbReference type="NCBI Taxonomy" id="1738132"/>
    <lineage>
        <taxon>Eukaryota</taxon>
        <taxon>Fungi</taxon>
        <taxon>Dikarya</taxon>
        <taxon>Basidiomycota</taxon>
        <taxon>Agaricomycotina</taxon>
        <taxon>Agaricomycetes</taxon>
        <taxon>Agaricomycetidae</taxon>
        <taxon>Agaricales</taxon>
        <taxon>Marasmiineae</taxon>
        <taxon>Mycenaceae</taxon>
        <taxon>Roridomyces</taxon>
    </lineage>
</organism>
<dbReference type="GO" id="GO:0005783">
    <property type="term" value="C:endoplasmic reticulum"/>
    <property type="evidence" value="ECO:0007669"/>
    <property type="project" value="TreeGrafter"/>
</dbReference>
<evidence type="ECO:0000313" key="3">
    <source>
        <dbReference type="Proteomes" id="UP001221142"/>
    </source>
</evidence>
<dbReference type="GO" id="GO:0046521">
    <property type="term" value="P:sphingoid catabolic process"/>
    <property type="evidence" value="ECO:0007669"/>
    <property type="project" value="TreeGrafter"/>
</dbReference>
<evidence type="ECO:0008006" key="4">
    <source>
        <dbReference type="Google" id="ProtNLM"/>
    </source>
</evidence>
<dbReference type="PANTHER" id="PTHR28026">
    <property type="entry name" value="DUF962 DOMAIN PROTEIN (AFU_ORTHOLOGUE AFUA_8G05310)"/>
    <property type="match status" value="1"/>
</dbReference>
<feature type="transmembrane region" description="Helical" evidence="1">
    <location>
        <begin position="144"/>
        <end position="161"/>
    </location>
</feature>
<feature type="transmembrane region" description="Helical" evidence="1">
    <location>
        <begin position="112"/>
        <end position="132"/>
    </location>
</feature>
<proteinExistence type="predicted"/>
<comment type="caution">
    <text evidence="2">The sequence shown here is derived from an EMBL/GenBank/DDBJ whole genome shotgun (WGS) entry which is preliminary data.</text>
</comment>
<dbReference type="InterPro" id="IPR009305">
    <property type="entry name" value="Mpo1-like"/>
</dbReference>
<reference evidence="2" key="1">
    <citation type="submission" date="2023-03" db="EMBL/GenBank/DDBJ databases">
        <title>Massive genome expansion in bonnet fungi (Mycena s.s.) driven by repeated elements and novel gene families across ecological guilds.</title>
        <authorList>
            <consortium name="Lawrence Berkeley National Laboratory"/>
            <person name="Harder C.B."/>
            <person name="Miyauchi S."/>
            <person name="Viragh M."/>
            <person name="Kuo A."/>
            <person name="Thoen E."/>
            <person name="Andreopoulos B."/>
            <person name="Lu D."/>
            <person name="Skrede I."/>
            <person name="Drula E."/>
            <person name="Henrissat B."/>
            <person name="Morin E."/>
            <person name="Kohler A."/>
            <person name="Barry K."/>
            <person name="LaButti K."/>
            <person name="Morin E."/>
            <person name="Salamov A."/>
            <person name="Lipzen A."/>
            <person name="Mereny Z."/>
            <person name="Hegedus B."/>
            <person name="Baldrian P."/>
            <person name="Stursova M."/>
            <person name="Weitz H."/>
            <person name="Taylor A."/>
            <person name="Grigoriev I.V."/>
            <person name="Nagy L.G."/>
            <person name="Martin F."/>
            <person name="Kauserud H."/>
        </authorList>
    </citation>
    <scope>NUCLEOTIDE SEQUENCE</scope>
    <source>
        <strain evidence="2">9284</strain>
    </source>
</reference>
<keyword evidence="3" id="KW-1185">Reference proteome</keyword>
<dbReference type="AlphaFoldDB" id="A0AAD7FUT6"/>
<keyword evidence="1" id="KW-0472">Membrane</keyword>
<dbReference type="Proteomes" id="UP001221142">
    <property type="component" value="Unassembled WGS sequence"/>
</dbReference>
<keyword evidence="1" id="KW-0812">Transmembrane</keyword>
<evidence type="ECO:0000313" key="2">
    <source>
        <dbReference type="EMBL" id="KAJ7638582.1"/>
    </source>
</evidence>
<dbReference type="Pfam" id="PF06127">
    <property type="entry name" value="Mpo1-like"/>
    <property type="match status" value="1"/>
</dbReference>
<protein>
    <recommendedName>
        <fullName evidence="4">DUF962 domain-containing protein</fullName>
    </recommendedName>
</protein>
<sequence>MPGLFDVKSQLTFYGAYHSNPVNVLIHVICVPLLLWSGQVMAATIPVPAFLPTVHIAFSEHLVFDLNYSAIHAALYLIYYFILEPVAALLYAPQIVLSLLTATAFSRSPDHIMYAGLLHGISWIAQFLGHGVAEKRAPALLDNLLGAVVLAPFFVHLEILFKLGYRPQLHKDLNNDIGKEITRIRKIEGDKRRAAATKAN</sequence>
<keyword evidence="1" id="KW-1133">Transmembrane helix</keyword>
<accession>A0AAD7FUT6</accession>